<evidence type="ECO:0000256" key="1">
    <source>
        <dbReference type="ARBA" id="ARBA00004651"/>
    </source>
</evidence>
<dbReference type="InterPro" id="IPR038731">
    <property type="entry name" value="RgtA/B/C-like"/>
</dbReference>
<keyword evidence="7 8" id="KW-0472">Membrane</keyword>
<keyword evidence="4" id="KW-0808">Transferase</keyword>
<evidence type="ECO:0000256" key="3">
    <source>
        <dbReference type="ARBA" id="ARBA00022676"/>
    </source>
</evidence>
<feature type="transmembrane region" description="Helical" evidence="8">
    <location>
        <begin position="164"/>
        <end position="190"/>
    </location>
</feature>
<keyword evidence="2" id="KW-1003">Cell membrane</keyword>
<reference evidence="10 11" key="1">
    <citation type="journal article" date="2019" name="Int. J. Syst. Evol. Microbiol.">
        <title>The Global Catalogue of Microorganisms (GCM) 10K type strain sequencing project: providing services to taxonomists for standard genome sequencing and annotation.</title>
        <authorList>
            <consortium name="The Broad Institute Genomics Platform"/>
            <consortium name="The Broad Institute Genome Sequencing Center for Infectious Disease"/>
            <person name="Wu L."/>
            <person name="Ma J."/>
        </authorList>
    </citation>
    <scope>NUCLEOTIDE SEQUENCE [LARGE SCALE GENOMIC DNA]</scope>
    <source>
        <strain evidence="10 11">JCM 15910</strain>
    </source>
</reference>
<feature type="transmembrane region" description="Helical" evidence="8">
    <location>
        <begin position="300"/>
        <end position="318"/>
    </location>
</feature>
<accession>A0ABN1MC92</accession>
<keyword evidence="3" id="KW-0328">Glycosyltransferase</keyword>
<dbReference type="Pfam" id="PF13231">
    <property type="entry name" value="PMT_2"/>
    <property type="match status" value="1"/>
</dbReference>
<evidence type="ECO:0000313" key="11">
    <source>
        <dbReference type="Proteomes" id="UP001500738"/>
    </source>
</evidence>
<evidence type="ECO:0000256" key="2">
    <source>
        <dbReference type="ARBA" id="ARBA00022475"/>
    </source>
</evidence>
<feature type="transmembrane region" description="Helical" evidence="8">
    <location>
        <begin position="139"/>
        <end position="158"/>
    </location>
</feature>
<evidence type="ECO:0000256" key="6">
    <source>
        <dbReference type="ARBA" id="ARBA00022989"/>
    </source>
</evidence>
<sequence>MTDRLASLVTPGRRGLWIGLALFALLVALSWVGFIASDDTTYARGAYGWIDHFPYVGGHGTIRYPITVPMAVAFLLFGGNEVAMVLPSLLYLILFLALAWRATRDVAGPLPAFAALVAVVTNPLIAVQASIASVDIIEMALLFAAWLLCFRCLETGVADRRRLAGAGILAGLAFLTRETAVFVAIYFGLLFLAGHRIGRWNYLWIAAGFVAVWALELVYLGIMTGDPLYRFNIALHHDSTIDRSIDLAGNVIVHPLVDPLLVLLINQEFMALMLFALPLGAWLCLSRAIPPRLRHFARQIALLGGCWFVCVGAAQHLLPLNPRYFMIASTMACLLAGTALGWLWQQGSPRTRRAALGGLALLAGTNLVGIAVENRDPAFGDETLVAALADHPRERIGTDPETAFRAQIPLRWADAAARIDTAPPTPGSLYYYNPLRAAKPAGHIAADAAPLYRPQPGWHLVSEYQAAPSHLARLFEATGTDHLLPAAIWQKLRHPADPAYLYRIPSEDAGSPD</sequence>
<dbReference type="EMBL" id="BAAAFE010000011">
    <property type="protein sequence ID" value="GAA0867067.1"/>
    <property type="molecule type" value="Genomic_DNA"/>
</dbReference>
<dbReference type="RefSeq" id="WP_215353950.1">
    <property type="nucleotide sequence ID" value="NZ_BAAAFE010000011.1"/>
</dbReference>
<name>A0ABN1MC92_9SPHN</name>
<evidence type="ECO:0000256" key="8">
    <source>
        <dbReference type="SAM" id="Phobius"/>
    </source>
</evidence>
<dbReference type="PANTHER" id="PTHR33908">
    <property type="entry name" value="MANNOSYLTRANSFERASE YKCB-RELATED"/>
    <property type="match status" value="1"/>
</dbReference>
<evidence type="ECO:0000256" key="4">
    <source>
        <dbReference type="ARBA" id="ARBA00022679"/>
    </source>
</evidence>
<feature type="transmembrane region" description="Helical" evidence="8">
    <location>
        <begin position="16"/>
        <end position="36"/>
    </location>
</feature>
<protein>
    <recommendedName>
        <fullName evidence="9">Glycosyltransferase RgtA/B/C/D-like domain-containing protein</fullName>
    </recommendedName>
</protein>
<evidence type="ECO:0000313" key="10">
    <source>
        <dbReference type="EMBL" id="GAA0867067.1"/>
    </source>
</evidence>
<comment type="caution">
    <text evidence="10">The sequence shown here is derived from an EMBL/GenBank/DDBJ whole genome shotgun (WGS) entry which is preliminary data.</text>
</comment>
<dbReference type="PANTHER" id="PTHR33908:SF11">
    <property type="entry name" value="MEMBRANE PROTEIN"/>
    <property type="match status" value="1"/>
</dbReference>
<keyword evidence="6 8" id="KW-1133">Transmembrane helix</keyword>
<keyword evidence="11" id="KW-1185">Reference proteome</keyword>
<feature type="transmembrane region" description="Helical" evidence="8">
    <location>
        <begin position="106"/>
        <end position="127"/>
    </location>
</feature>
<evidence type="ECO:0000256" key="7">
    <source>
        <dbReference type="ARBA" id="ARBA00023136"/>
    </source>
</evidence>
<comment type="subcellular location">
    <subcellularLocation>
        <location evidence="1">Cell membrane</location>
        <topology evidence="1">Multi-pass membrane protein</topology>
    </subcellularLocation>
</comment>
<proteinExistence type="predicted"/>
<dbReference type="InterPro" id="IPR050297">
    <property type="entry name" value="LipidA_mod_glycosyltrf_83"/>
</dbReference>
<keyword evidence="5 8" id="KW-0812">Transmembrane</keyword>
<evidence type="ECO:0000259" key="9">
    <source>
        <dbReference type="Pfam" id="PF13231"/>
    </source>
</evidence>
<gene>
    <name evidence="10" type="ORF">GCM10009115_33490</name>
</gene>
<feature type="transmembrane region" description="Helical" evidence="8">
    <location>
        <begin position="269"/>
        <end position="288"/>
    </location>
</feature>
<evidence type="ECO:0000256" key="5">
    <source>
        <dbReference type="ARBA" id="ARBA00022692"/>
    </source>
</evidence>
<feature type="transmembrane region" description="Helical" evidence="8">
    <location>
        <begin position="82"/>
        <end position="100"/>
    </location>
</feature>
<dbReference type="Proteomes" id="UP001500738">
    <property type="component" value="Unassembled WGS sequence"/>
</dbReference>
<feature type="domain" description="Glycosyltransferase RgtA/B/C/D-like" evidence="9">
    <location>
        <begin position="71"/>
        <end position="211"/>
    </location>
</feature>
<feature type="transmembrane region" description="Helical" evidence="8">
    <location>
        <begin position="324"/>
        <end position="344"/>
    </location>
</feature>
<feature type="transmembrane region" description="Helical" evidence="8">
    <location>
        <begin position="202"/>
        <end position="222"/>
    </location>
</feature>
<organism evidence="10 11">
    <name type="scientific">Sphingopyxis soli</name>
    <dbReference type="NCBI Taxonomy" id="592051"/>
    <lineage>
        <taxon>Bacteria</taxon>
        <taxon>Pseudomonadati</taxon>
        <taxon>Pseudomonadota</taxon>
        <taxon>Alphaproteobacteria</taxon>
        <taxon>Sphingomonadales</taxon>
        <taxon>Sphingomonadaceae</taxon>
        <taxon>Sphingopyxis</taxon>
    </lineage>
</organism>